<protein>
    <submittedName>
        <fullName evidence="3">F-box domain-containing protein</fullName>
    </submittedName>
</protein>
<dbReference type="Proteomes" id="UP000887572">
    <property type="component" value="Unplaced"/>
</dbReference>
<sequence length="194" mass="22383">MDTRKRIPPELIYELIFWVGAKNNFSSILRSSRLLQIFLRPRIKKWAGILNKKVRNLQTAANICRQNRHIWDLFWGVWEREARFGEFKASLEQLLEHQIAPPENMYESIGYLAIDVVRPQIPPKPAIRIPTPTVVASVVYDPVFEPEAGPSNMPHLEQPPVVEQPPIPRHSLVPVSDAKGVYGRYKKKFRGAKK</sequence>
<accession>A0A914H7F0</accession>
<dbReference type="WBParaSite" id="Gr19_v10_g14405.t1">
    <property type="protein sequence ID" value="Gr19_v10_g14405.t1"/>
    <property type="gene ID" value="Gr19_v10_g14405"/>
</dbReference>
<evidence type="ECO:0000256" key="1">
    <source>
        <dbReference type="SAM" id="MobiDB-lite"/>
    </source>
</evidence>
<name>A0A914H7F0_GLORO</name>
<evidence type="ECO:0000313" key="2">
    <source>
        <dbReference type="Proteomes" id="UP000887572"/>
    </source>
</evidence>
<reference evidence="3" key="1">
    <citation type="submission" date="2022-11" db="UniProtKB">
        <authorList>
            <consortium name="WormBaseParasite"/>
        </authorList>
    </citation>
    <scope>IDENTIFICATION</scope>
</reference>
<keyword evidence="2" id="KW-1185">Reference proteome</keyword>
<proteinExistence type="predicted"/>
<organism evidence="2 3">
    <name type="scientific">Globodera rostochiensis</name>
    <name type="common">Golden nematode worm</name>
    <name type="synonym">Heterodera rostochiensis</name>
    <dbReference type="NCBI Taxonomy" id="31243"/>
    <lineage>
        <taxon>Eukaryota</taxon>
        <taxon>Metazoa</taxon>
        <taxon>Ecdysozoa</taxon>
        <taxon>Nematoda</taxon>
        <taxon>Chromadorea</taxon>
        <taxon>Rhabditida</taxon>
        <taxon>Tylenchina</taxon>
        <taxon>Tylenchomorpha</taxon>
        <taxon>Tylenchoidea</taxon>
        <taxon>Heteroderidae</taxon>
        <taxon>Heteroderinae</taxon>
        <taxon>Globodera</taxon>
    </lineage>
</organism>
<evidence type="ECO:0000313" key="3">
    <source>
        <dbReference type="WBParaSite" id="Gr19_v10_g14405.t1"/>
    </source>
</evidence>
<dbReference type="AlphaFoldDB" id="A0A914H7F0"/>
<feature type="region of interest" description="Disordered" evidence="1">
    <location>
        <begin position="149"/>
        <end position="171"/>
    </location>
</feature>